<dbReference type="Proteomes" id="UP001165960">
    <property type="component" value="Unassembled WGS sequence"/>
</dbReference>
<sequence>MVGGLNPPAGFCSRPHICLAARCEGSKPVPVIPRRSSQRVAVNSQHPCPRSNKNTKQPKSQASKNSKIPATTIKHTKKPDKAKTPLSPKTIPPPP</sequence>
<evidence type="ECO:0000313" key="2">
    <source>
        <dbReference type="Proteomes" id="UP001165960"/>
    </source>
</evidence>
<protein>
    <submittedName>
        <fullName evidence="1">Uncharacterized protein</fullName>
    </submittedName>
</protein>
<accession>A0ACC2T8J7</accession>
<name>A0ACC2T8J7_9FUNG</name>
<comment type="caution">
    <text evidence="1">The sequence shown here is derived from an EMBL/GenBank/DDBJ whole genome shotgun (WGS) entry which is preliminary data.</text>
</comment>
<keyword evidence="2" id="KW-1185">Reference proteome</keyword>
<organism evidence="1 2">
    <name type="scientific">Entomophthora muscae</name>
    <dbReference type="NCBI Taxonomy" id="34485"/>
    <lineage>
        <taxon>Eukaryota</taxon>
        <taxon>Fungi</taxon>
        <taxon>Fungi incertae sedis</taxon>
        <taxon>Zoopagomycota</taxon>
        <taxon>Entomophthoromycotina</taxon>
        <taxon>Entomophthoromycetes</taxon>
        <taxon>Entomophthorales</taxon>
        <taxon>Entomophthoraceae</taxon>
        <taxon>Entomophthora</taxon>
    </lineage>
</organism>
<evidence type="ECO:0000313" key="1">
    <source>
        <dbReference type="EMBL" id="KAJ9070893.1"/>
    </source>
</evidence>
<reference evidence="1" key="1">
    <citation type="submission" date="2022-04" db="EMBL/GenBank/DDBJ databases">
        <title>Genome of the entomopathogenic fungus Entomophthora muscae.</title>
        <authorList>
            <person name="Elya C."/>
            <person name="Lovett B.R."/>
            <person name="Lee E."/>
            <person name="Macias A.M."/>
            <person name="Hajek A.E."/>
            <person name="De Bivort B.L."/>
            <person name="Kasson M.T."/>
            <person name="De Fine Licht H.H."/>
            <person name="Stajich J.E."/>
        </authorList>
    </citation>
    <scope>NUCLEOTIDE SEQUENCE</scope>
    <source>
        <strain evidence="1">Berkeley</strain>
    </source>
</reference>
<dbReference type="EMBL" id="QTSX02003557">
    <property type="protein sequence ID" value="KAJ9070893.1"/>
    <property type="molecule type" value="Genomic_DNA"/>
</dbReference>
<proteinExistence type="predicted"/>
<gene>
    <name evidence="1" type="ORF">DSO57_1002952</name>
</gene>